<dbReference type="NCBIfam" id="NF005685">
    <property type="entry name" value="PRK07483.1"/>
    <property type="match status" value="1"/>
</dbReference>
<dbReference type="FunFam" id="3.40.640.10:FF:000004">
    <property type="entry name" value="Acetylornithine aminotransferase"/>
    <property type="match status" value="1"/>
</dbReference>
<evidence type="ECO:0000256" key="4">
    <source>
        <dbReference type="RuleBase" id="RU003560"/>
    </source>
</evidence>
<keyword evidence="3 4" id="KW-0663">Pyridoxal phosphate</keyword>
<evidence type="ECO:0008006" key="7">
    <source>
        <dbReference type="Google" id="ProtNLM"/>
    </source>
</evidence>
<comment type="cofactor">
    <cofactor evidence="1">
        <name>pyridoxal 5'-phosphate</name>
        <dbReference type="ChEBI" id="CHEBI:597326"/>
    </cofactor>
</comment>
<evidence type="ECO:0000256" key="2">
    <source>
        <dbReference type="ARBA" id="ARBA00008954"/>
    </source>
</evidence>
<dbReference type="Gene3D" id="3.90.1150.10">
    <property type="entry name" value="Aspartate Aminotransferase, domain 1"/>
    <property type="match status" value="2"/>
</dbReference>
<comment type="caution">
    <text evidence="5">The sequence shown here is derived from an EMBL/GenBank/DDBJ whole genome shotgun (WGS) entry which is preliminary data.</text>
</comment>
<dbReference type="OrthoDB" id="5419315at2759"/>
<sequence length="532" mass="57214">MSPITTLVNDGNVIVKPISTKHSAPSKASNGGDNQHTTSAVLHRSLHHVPLRVESAKGHYLHLSNGQSIFDATGGAAVACLGHGNERQVYNDSSMRSPAKLTMHRVRESINDQMKSVSYCHSLFYATPAAEDLARLLVDSTGGEMARAFFISSGSEAIEAALKLARQYFIEKKPAEPHRTQFIARHQSYHGTTLGALAVGGHVARRALYEPLLSGNNSLVSPCYSYRGLKDATESEDSYVRRLETELDAEFHRLGPHKVAAFVAEPVVGAALGCVPPIKGYFEAVRRVCDRHGALLILDEIMCGSGRTGPVPTARYPKPLHAWQDPLVGVVPDIMVVAKGLGGGYMPIAAMLANHKVMDALQQGSGSFGHGQTYQGHPLACRAALEVQRIVQEQDLVSNVRKQGVLLGKLLKARLGPHPAVGDVRGKGLFWGIEFVRDKGTKEPFAPSDAVAMGIHELGMQEPNNISLYPGTGSVNGCSGDHILIAPAYTVTAQEIQHLVDVTARVIELFFQKHGERYQGKSGGGRAMVGGQ</sequence>
<dbReference type="AlphaFoldDB" id="A0A4U0UJM7"/>
<dbReference type="GO" id="GO:0030170">
    <property type="term" value="F:pyridoxal phosphate binding"/>
    <property type="evidence" value="ECO:0007669"/>
    <property type="project" value="InterPro"/>
</dbReference>
<dbReference type="SUPFAM" id="SSF53383">
    <property type="entry name" value="PLP-dependent transferases"/>
    <property type="match status" value="1"/>
</dbReference>
<dbReference type="EMBL" id="NAJP01000075">
    <property type="protein sequence ID" value="TKA34895.1"/>
    <property type="molecule type" value="Genomic_DNA"/>
</dbReference>
<comment type="similarity">
    <text evidence="2 4">Belongs to the class-III pyridoxal-phosphate-dependent aminotransferase family.</text>
</comment>
<dbReference type="InterPro" id="IPR015421">
    <property type="entry name" value="PyrdxlP-dep_Trfase_major"/>
</dbReference>
<dbReference type="PANTHER" id="PTHR43094:SF1">
    <property type="entry name" value="AMINOTRANSFERASE CLASS-III"/>
    <property type="match status" value="1"/>
</dbReference>
<dbReference type="Pfam" id="PF00202">
    <property type="entry name" value="Aminotran_3"/>
    <property type="match status" value="1"/>
</dbReference>
<name>A0A4U0UJM7_9PEZI</name>
<proteinExistence type="inferred from homology"/>
<dbReference type="CDD" id="cd00610">
    <property type="entry name" value="OAT_like"/>
    <property type="match status" value="1"/>
</dbReference>
<dbReference type="Gene3D" id="3.40.640.10">
    <property type="entry name" value="Type I PLP-dependent aspartate aminotransferase-like (Major domain)"/>
    <property type="match status" value="1"/>
</dbReference>
<accession>A0A4U0UJM7</accession>
<evidence type="ECO:0000313" key="6">
    <source>
        <dbReference type="Proteomes" id="UP000310066"/>
    </source>
</evidence>
<evidence type="ECO:0000256" key="3">
    <source>
        <dbReference type="ARBA" id="ARBA00022898"/>
    </source>
</evidence>
<reference evidence="5 6" key="1">
    <citation type="submission" date="2017-03" db="EMBL/GenBank/DDBJ databases">
        <title>Genomes of endolithic fungi from Antarctica.</title>
        <authorList>
            <person name="Coleine C."/>
            <person name="Masonjones S."/>
            <person name="Stajich J.E."/>
        </authorList>
    </citation>
    <scope>NUCLEOTIDE SEQUENCE [LARGE SCALE GENOMIC DNA]</scope>
    <source>
        <strain evidence="5 6">CCFEE 5311</strain>
    </source>
</reference>
<dbReference type="PANTHER" id="PTHR43094">
    <property type="entry name" value="AMINOTRANSFERASE"/>
    <property type="match status" value="1"/>
</dbReference>
<dbReference type="GO" id="GO:0008483">
    <property type="term" value="F:transaminase activity"/>
    <property type="evidence" value="ECO:0007669"/>
    <property type="project" value="InterPro"/>
</dbReference>
<evidence type="ECO:0000256" key="1">
    <source>
        <dbReference type="ARBA" id="ARBA00001933"/>
    </source>
</evidence>
<dbReference type="Proteomes" id="UP000310066">
    <property type="component" value="Unassembled WGS sequence"/>
</dbReference>
<dbReference type="InterPro" id="IPR005814">
    <property type="entry name" value="Aminotrans_3"/>
</dbReference>
<dbReference type="InterPro" id="IPR015424">
    <property type="entry name" value="PyrdxlP-dep_Trfase"/>
</dbReference>
<dbReference type="GO" id="GO:0005829">
    <property type="term" value="C:cytosol"/>
    <property type="evidence" value="ECO:0007669"/>
    <property type="project" value="TreeGrafter"/>
</dbReference>
<evidence type="ECO:0000313" key="5">
    <source>
        <dbReference type="EMBL" id="TKA34895.1"/>
    </source>
</evidence>
<gene>
    <name evidence="5" type="ORF">B0A54_13858</name>
</gene>
<dbReference type="InterPro" id="IPR015422">
    <property type="entry name" value="PyrdxlP-dep_Trfase_small"/>
</dbReference>
<dbReference type="STRING" id="329885.A0A4U0UJM7"/>
<organism evidence="5 6">
    <name type="scientific">Friedmanniomyces endolithicus</name>
    <dbReference type="NCBI Taxonomy" id="329885"/>
    <lineage>
        <taxon>Eukaryota</taxon>
        <taxon>Fungi</taxon>
        <taxon>Dikarya</taxon>
        <taxon>Ascomycota</taxon>
        <taxon>Pezizomycotina</taxon>
        <taxon>Dothideomycetes</taxon>
        <taxon>Dothideomycetidae</taxon>
        <taxon>Mycosphaerellales</taxon>
        <taxon>Teratosphaeriaceae</taxon>
        <taxon>Friedmanniomyces</taxon>
    </lineage>
</organism>
<protein>
    <recommendedName>
        <fullName evidence="7">Aminotransferase</fullName>
    </recommendedName>
</protein>